<gene>
    <name evidence="2" type="ORF">ACFFGH_07745</name>
</gene>
<dbReference type="SMART" id="SM00880">
    <property type="entry name" value="CHAD"/>
    <property type="match status" value="1"/>
</dbReference>
<dbReference type="EMBL" id="JBHLTG010000001">
    <property type="protein sequence ID" value="MFC0677731.1"/>
    <property type="molecule type" value="Genomic_DNA"/>
</dbReference>
<sequence length="300" mass="33629">MSFRLLESEGLEEGLRRIAAEQLAAAIQSGAGHDAATKTPHALRKRCKRMRGLLRLVRGSFGAYHEEQRALRDAARLVAPMRDADACIEALDRLVALDEARGSPTDIKEIRAWLDSSRAAAGGPAEQQRAVAQVVGALQQQLERVPDWTLQSDRFDAIAPGLLRTFRTGRDALKRARARPTPGRLHELRKHVKYHRFQLELLRGAWPGPLAAWAREARCLGDILGEHHDYAMLASALRDHAPGASITLASAQLMPIMEARSRELERDAIRLASRLYCEKPAAFERRMRNYWQTWRPSGIS</sequence>
<dbReference type="PROSITE" id="PS51708">
    <property type="entry name" value="CHAD"/>
    <property type="match status" value="1"/>
</dbReference>
<comment type="caution">
    <text evidence="2">The sequence shown here is derived from an EMBL/GenBank/DDBJ whole genome shotgun (WGS) entry which is preliminary data.</text>
</comment>
<dbReference type="RefSeq" id="WP_386666639.1">
    <property type="nucleotide sequence ID" value="NZ_JBHLTG010000001.1"/>
</dbReference>
<dbReference type="InterPro" id="IPR038186">
    <property type="entry name" value="CHAD_dom_sf"/>
</dbReference>
<dbReference type="Proteomes" id="UP001589896">
    <property type="component" value="Unassembled WGS sequence"/>
</dbReference>
<evidence type="ECO:0000313" key="3">
    <source>
        <dbReference type="Proteomes" id="UP001589896"/>
    </source>
</evidence>
<proteinExistence type="predicted"/>
<reference evidence="2 3" key="1">
    <citation type="submission" date="2024-09" db="EMBL/GenBank/DDBJ databases">
        <authorList>
            <person name="Sun Q."/>
            <person name="Mori K."/>
        </authorList>
    </citation>
    <scope>NUCLEOTIDE SEQUENCE [LARGE SCALE GENOMIC DNA]</scope>
    <source>
        <strain evidence="2 3">KCTC 23076</strain>
    </source>
</reference>
<protein>
    <submittedName>
        <fullName evidence="2">CHAD domain-containing protein</fullName>
    </submittedName>
</protein>
<dbReference type="Pfam" id="PF05235">
    <property type="entry name" value="CHAD"/>
    <property type="match status" value="1"/>
</dbReference>
<dbReference type="PANTHER" id="PTHR39339:SF1">
    <property type="entry name" value="CHAD DOMAIN-CONTAINING PROTEIN"/>
    <property type="match status" value="1"/>
</dbReference>
<keyword evidence="3" id="KW-1185">Reference proteome</keyword>
<dbReference type="PANTHER" id="PTHR39339">
    <property type="entry name" value="SLR1444 PROTEIN"/>
    <property type="match status" value="1"/>
</dbReference>
<organism evidence="2 3">
    <name type="scientific">Lysobacter korlensis</name>
    <dbReference type="NCBI Taxonomy" id="553636"/>
    <lineage>
        <taxon>Bacteria</taxon>
        <taxon>Pseudomonadati</taxon>
        <taxon>Pseudomonadota</taxon>
        <taxon>Gammaproteobacteria</taxon>
        <taxon>Lysobacterales</taxon>
        <taxon>Lysobacteraceae</taxon>
        <taxon>Lysobacter</taxon>
    </lineage>
</organism>
<name>A0ABV6RLS5_9GAMM</name>
<evidence type="ECO:0000259" key="1">
    <source>
        <dbReference type="PROSITE" id="PS51708"/>
    </source>
</evidence>
<accession>A0ABV6RLS5</accession>
<feature type="domain" description="CHAD" evidence="1">
    <location>
        <begin position="8"/>
        <end position="274"/>
    </location>
</feature>
<dbReference type="Gene3D" id="1.40.20.10">
    <property type="entry name" value="CHAD domain"/>
    <property type="match status" value="1"/>
</dbReference>
<evidence type="ECO:0000313" key="2">
    <source>
        <dbReference type="EMBL" id="MFC0677731.1"/>
    </source>
</evidence>
<dbReference type="InterPro" id="IPR007899">
    <property type="entry name" value="CHAD_dom"/>
</dbReference>